<keyword evidence="9" id="KW-0472">Membrane</keyword>
<dbReference type="GO" id="GO:0031992">
    <property type="term" value="F:energy transducer activity"/>
    <property type="evidence" value="ECO:0007669"/>
    <property type="project" value="TreeGrafter"/>
</dbReference>
<dbReference type="PANTHER" id="PTHR33446:SF2">
    <property type="entry name" value="PROTEIN TONB"/>
    <property type="match status" value="1"/>
</dbReference>
<dbReference type="GO" id="GO:0098797">
    <property type="term" value="C:plasma membrane protein complex"/>
    <property type="evidence" value="ECO:0007669"/>
    <property type="project" value="TreeGrafter"/>
</dbReference>
<dbReference type="Pfam" id="PF03544">
    <property type="entry name" value="TonB_C"/>
    <property type="match status" value="1"/>
</dbReference>
<dbReference type="PANTHER" id="PTHR33446">
    <property type="entry name" value="PROTEIN TONB-RELATED"/>
    <property type="match status" value="1"/>
</dbReference>
<keyword evidence="13" id="KW-1185">Reference proteome</keyword>
<dbReference type="STRING" id="1172194.WQQ_28930"/>
<evidence type="ECO:0000256" key="10">
    <source>
        <dbReference type="SAM" id="MobiDB-lite"/>
    </source>
</evidence>
<comment type="similarity">
    <text evidence="2">Belongs to the TonB family.</text>
</comment>
<name>I8I036_9GAMM</name>
<evidence type="ECO:0000256" key="1">
    <source>
        <dbReference type="ARBA" id="ARBA00004383"/>
    </source>
</evidence>
<dbReference type="RefSeq" id="WP_007185834.1">
    <property type="nucleotide sequence ID" value="NZ_AKGD01000002.1"/>
</dbReference>
<evidence type="ECO:0000313" key="13">
    <source>
        <dbReference type="Proteomes" id="UP000003704"/>
    </source>
</evidence>
<feature type="compositionally biased region" description="Pro residues" evidence="10">
    <location>
        <begin position="60"/>
        <end position="75"/>
    </location>
</feature>
<keyword evidence="7" id="KW-0653">Protein transport</keyword>
<gene>
    <name evidence="12" type="ORF">WQQ_28930</name>
</gene>
<proteinExistence type="inferred from homology"/>
<keyword evidence="4" id="KW-1003">Cell membrane</keyword>
<keyword evidence="6" id="KW-0812">Transmembrane</keyword>
<feature type="domain" description="TonB C-terminal" evidence="11">
    <location>
        <begin position="133"/>
        <end position="225"/>
    </location>
</feature>
<evidence type="ECO:0000256" key="3">
    <source>
        <dbReference type="ARBA" id="ARBA00022448"/>
    </source>
</evidence>
<keyword evidence="8" id="KW-1133">Transmembrane helix</keyword>
<comment type="subcellular location">
    <subcellularLocation>
        <location evidence="1">Cell inner membrane</location>
        <topology evidence="1">Single-pass membrane protein</topology>
        <orientation evidence="1">Periplasmic side</orientation>
    </subcellularLocation>
</comment>
<dbReference type="SUPFAM" id="SSF74653">
    <property type="entry name" value="TolA/TonB C-terminal domain"/>
    <property type="match status" value="1"/>
</dbReference>
<accession>I8I036</accession>
<dbReference type="AlphaFoldDB" id="I8I036"/>
<dbReference type="Gene3D" id="3.30.1150.10">
    <property type="match status" value="1"/>
</dbReference>
<evidence type="ECO:0000259" key="11">
    <source>
        <dbReference type="PROSITE" id="PS52015"/>
    </source>
</evidence>
<comment type="caution">
    <text evidence="12">The sequence shown here is derived from an EMBL/GenBank/DDBJ whole genome shotgun (WGS) entry which is preliminary data.</text>
</comment>
<dbReference type="Proteomes" id="UP000003704">
    <property type="component" value="Unassembled WGS sequence"/>
</dbReference>
<evidence type="ECO:0000256" key="9">
    <source>
        <dbReference type="ARBA" id="ARBA00023136"/>
    </source>
</evidence>
<feature type="compositionally biased region" description="Low complexity" evidence="10">
    <location>
        <begin position="111"/>
        <end position="121"/>
    </location>
</feature>
<sequence>MIAQPAASVSYRPLNSLSLAAVLGAHAAALFAALYWVHSAPPVEEPKVLTVSMLTQPVEPVKPPEPLPPAPPPPKPVEKPKPKPLLTSPKPTPVADPIIAPPPPVDEPAEAEPVAAYSPPSESEPPKEAAPEPPRFDMAYLQNPAPAYPAMSKRLHEEGTAVLRVLVSETGEALTVEVDKSSGYSRLDDAARRAVQRWKFSPSRMGEKPVRGIAIVPIVFSLARN</sequence>
<evidence type="ECO:0000313" key="12">
    <source>
        <dbReference type="EMBL" id="EIT69311.1"/>
    </source>
</evidence>
<dbReference type="InterPro" id="IPR051045">
    <property type="entry name" value="TonB-dependent_transducer"/>
</dbReference>
<dbReference type="NCBIfam" id="TIGR01352">
    <property type="entry name" value="tonB_Cterm"/>
    <property type="match status" value="1"/>
</dbReference>
<dbReference type="EMBL" id="AKGD01000002">
    <property type="protein sequence ID" value="EIT69311.1"/>
    <property type="molecule type" value="Genomic_DNA"/>
</dbReference>
<evidence type="ECO:0000256" key="5">
    <source>
        <dbReference type="ARBA" id="ARBA00022519"/>
    </source>
</evidence>
<dbReference type="GO" id="GO:0055085">
    <property type="term" value="P:transmembrane transport"/>
    <property type="evidence" value="ECO:0007669"/>
    <property type="project" value="InterPro"/>
</dbReference>
<evidence type="ECO:0000256" key="7">
    <source>
        <dbReference type="ARBA" id="ARBA00022927"/>
    </source>
</evidence>
<organism evidence="12 13">
    <name type="scientific">Hydrocarboniphaga effusa AP103</name>
    <dbReference type="NCBI Taxonomy" id="1172194"/>
    <lineage>
        <taxon>Bacteria</taxon>
        <taxon>Pseudomonadati</taxon>
        <taxon>Pseudomonadota</taxon>
        <taxon>Gammaproteobacteria</taxon>
        <taxon>Nevskiales</taxon>
        <taxon>Nevskiaceae</taxon>
        <taxon>Hydrocarboniphaga</taxon>
    </lineage>
</organism>
<evidence type="ECO:0000256" key="4">
    <source>
        <dbReference type="ARBA" id="ARBA00022475"/>
    </source>
</evidence>
<keyword evidence="5" id="KW-0997">Cell inner membrane</keyword>
<dbReference type="InterPro" id="IPR037682">
    <property type="entry name" value="TonB_C"/>
</dbReference>
<dbReference type="PROSITE" id="PS52015">
    <property type="entry name" value="TONB_CTD"/>
    <property type="match status" value="1"/>
</dbReference>
<evidence type="ECO:0000256" key="6">
    <source>
        <dbReference type="ARBA" id="ARBA00022692"/>
    </source>
</evidence>
<evidence type="ECO:0000256" key="2">
    <source>
        <dbReference type="ARBA" id="ARBA00006555"/>
    </source>
</evidence>
<dbReference type="GO" id="GO:0015031">
    <property type="term" value="P:protein transport"/>
    <property type="evidence" value="ECO:0007669"/>
    <property type="project" value="UniProtKB-KW"/>
</dbReference>
<feature type="region of interest" description="Disordered" evidence="10">
    <location>
        <begin position="60"/>
        <end position="133"/>
    </location>
</feature>
<evidence type="ECO:0000256" key="8">
    <source>
        <dbReference type="ARBA" id="ARBA00022989"/>
    </source>
</evidence>
<dbReference type="InterPro" id="IPR006260">
    <property type="entry name" value="TonB/TolA_C"/>
</dbReference>
<protein>
    <recommendedName>
        <fullName evidence="11">TonB C-terminal domain-containing protein</fullName>
    </recommendedName>
</protein>
<dbReference type="PRINTS" id="PR01217">
    <property type="entry name" value="PRICHEXTENSN"/>
</dbReference>
<dbReference type="OrthoDB" id="9792439at2"/>
<keyword evidence="3" id="KW-0813">Transport</keyword>
<reference evidence="12 13" key="1">
    <citation type="journal article" date="2012" name="J. Bacteriol.">
        <title>Genome Sequence of n-Alkane-Degrading Hydrocarboniphaga effusa Strain AP103T (ATCC BAA-332T).</title>
        <authorList>
            <person name="Chang H.K."/>
            <person name="Zylstra G.J."/>
            <person name="Chae J.C."/>
        </authorList>
    </citation>
    <scope>NUCLEOTIDE SEQUENCE [LARGE SCALE GENOMIC DNA]</scope>
    <source>
        <strain evidence="12 13">AP103</strain>
    </source>
</reference>
<feature type="compositionally biased region" description="Pro residues" evidence="10">
    <location>
        <begin position="90"/>
        <end position="106"/>
    </location>
</feature>